<organism evidence="5 6">
    <name type="scientific">Elaeis guineensis var. tenera</name>
    <name type="common">Oil palm</name>
    <dbReference type="NCBI Taxonomy" id="51953"/>
    <lineage>
        <taxon>Eukaryota</taxon>
        <taxon>Viridiplantae</taxon>
        <taxon>Streptophyta</taxon>
        <taxon>Embryophyta</taxon>
        <taxon>Tracheophyta</taxon>
        <taxon>Spermatophyta</taxon>
        <taxon>Magnoliopsida</taxon>
        <taxon>Liliopsida</taxon>
        <taxon>Arecaceae</taxon>
        <taxon>Arecoideae</taxon>
        <taxon>Cocoseae</taxon>
        <taxon>Elaeidinae</taxon>
        <taxon>Elaeis</taxon>
    </lineage>
</organism>
<evidence type="ECO:0000256" key="4">
    <source>
        <dbReference type="SAM" id="MobiDB-lite"/>
    </source>
</evidence>
<feature type="region of interest" description="Disordered" evidence="4">
    <location>
        <begin position="81"/>
        <end position="153"/>
    </location>
</feature>
<feature type="region of interest" description="Disordered" evidence="4">
    <location>
        <begin position="1"/>
        <end position="30"/>
    </location>
</feature>
<comment type="subcellular location">
    <subcellularLocation>
        <location evidence="1">Nucleus</location>
    </subcellularLocation>
</comment>
<dbReference type="InterPro" id="IPR031425">
    <property type="entry name" value="NPR1/NH1-interacting"/>
</dbReference>
<proteinExistence type="inferred from homology"/>
<evidence type="ECO:0000313" key="6">
    <source>
        <dbReference type="RefSeq" id="XP_010916366.2"/>
    </source>
</evidence>
<keyword evidence="5" id="KW-1185">Reference proteome</keyword>
<protein>
    <submittedName>
        <fullName evidence="6">Protein NEGATIVE REGULATOR OF RESISTANCE</fullName>
    </submittedName>
</protein>
<dbReference type="InParanoid" id="A0A6I9QY53"/>
<evidence type="ECO:0000256" key="3">
    <source>
        <dbReference type="ARBA" id="ARBA00023242"/>
    </source>
</evidence>
<accession>A0A6I9QY53</accession>
<dbReference type="Pfam" id="PF15699">
    <property type="entry name" value="NPR1_interact"/>
    <property type="match status" value="1"/>
</dbReference>
<dbReference type="PANTHER" id="PTHR35735">
    <property type="entry name" value="PROTEIN NIM1-INTERACTING 2"/>
    <property type="match status" value="1"/>
</dbReference>
<evidence type="ECO:0000256" key="1">
    <source>
        <dbReference type="ARBA" id="ARBA00004123"/>
    </source>
</evidence>
<comment type="similarity">
    <text evidence="2">Belongs to the NPR1-interactor family.</text>
</comment>
<reference evidence="6" key="1">
    <citation type="submission" date="2025-08" db="UniProtKB">
        <authorList>
            <consortium name="RefSeq"/>
        </authorList>
    </citation>
    <scope>IDENTIFICATION</scope>
</reference>
<evidence type="ECO:0000313" key="5">
    <source>
        <dbReference type="Proteomes" id="UP000504607"/>
    </source>
</evidence>
<dbReference type="InterPro" id="IPR034577">
    <property type="entry name" value="NIMIN-2"/>
</dbReference>
<dbReference type="RefSeq" id="XP_010916366.2">
    <property type="nucleotide sequence ID" value="XM_010918064.3"/>
</dbReference>
<dbReference type="GO" id="GO:0005634">
    <property type="term" value="C:nucleus"/>
    <property type="evidence" value="ECO:0007669"/>
    <property type="project" value="UniProtKB-SubCell"/>
</dbReference>
<name>A0A6I9QY53_ELAGV</name>
<dbReference type="GO" id="GO:0010112">
    <property type="term" value="P:regulation of systemic acquired resistance"/>
    <property type="evidence" value="ECO:0007669"/>
    <property type="project" value="InterPro"/>
</dbReference>
<dbReference type="PANTHER" id="PTHR35735:SF8">
    <property type="entry name" value="PROTEIN NIM1-INTERACTING 2"/>
    <property type="match status" value="1"/>
</dbReference>
<evidence type="ECO:0000256" key="2">
    <source>
        <dbReference type="ARBA" id="ARBA00009937"/>
    </source>
</evidence>
<dbReference type="KEGG" id="egu:105041201"/>
<keyword evidence="3" id="KW-0539">Nucleus</keyword>
<dbReference type="Proteomes" id="UP000504607">
    <property type="component" value="Chromosome 3"/>
</dbReference>
<dbReference type="OrthoDB" id="1098796at2759"/>
<sequence length="153" mass="16360">MESGKRKRAADGVGDDRQSRSRGVEGDRAVTDEEVEEFFAILRRMRDFSRCLAVDIDGGGAGRPREVADGSMRVAARWSPTFAREDFAGPGAGNEDGGKGSSEAEEEAAAVERETEKSTPRCLDLNAEPEPEGRVVSSPRGESTASRCARAPA</sequence>
<gene>
    <name evidence="6" type="primary">LOC105041201</name>
</gene>
<feature type="compositionally biased region" description="Basic and acidic residues" evidence="4">
    <location>
        <begin position="14"/>
        <end position="30"/>
    </location>
</feature>
<dbReference type="AlphaFoldDB" id="A0A6I9QY53"/>
<feature type="compositionally biased region" description="Basic and acidic residues" evidence="4">
    <location>
        <begin position="110"/>
        <end position="119"/>
    </location>
</feature>